<reference evidence="1 2" key="1">
    <citation type="journal article" date="2010" name="Science">
        <title>Genomic comparison of the ants Camponotus floridanus and Harpegnathos saltator.</title>
        <authorList>
            <person name="Bonasio R."/>
            <person name="Zhang G."/>
            <person name="Ye C."/>
            <person name="Mutti N.S."/>
            <person name="Fang X."/>
            <person name="Qin N."/>
            <person name="Donahue G."/>
            <person name="Yang P."/>
            <person name="Li Q."/>
            <person name="Li C."/>
            <person name="Zhang P."/>
            <person name="Huang Z."/>
            <person name="Berger S.L."/>
            <person name="Reinberg D."/>
            <person name="Wang J."/>
            <person name="Liebig J."/>
        </authorList>
    </citation>
    <scope>NUCLEOTIDE SEQUENCE [LARGE SCALE GENOMIC DNA]</scope>
    <source>
        <strain evidence="1 2">Hsal</strain>
    </source>
</reference>
<accession>A0A1U9JSG3</accession>
<dbReference type="PROSITE" id="PS51257">
    <property type="entry name" value="PROKAR_LIPOPROTEIN"/>
    <property type="match status" value="1"/>
</dbReference>
<dbReference type="Proteomes" id="UP000188912">
    <property type="component" value="Chromosome"/>
</dbReference>
<dbReference type="KEGG" id="thd:BHV28_00770"/>
<keyword evidence="2" id="KW-1185">Reference proteome</keyword>
<dbReference type="EMBL" id="CP017315">
    <property type="protein sequence ID" value="AQS40803.1"/>
    <property type="molecule type" value="Genomic_DNA"/>
</dbReference>
<gene>
    <name evidence="1" type="ORF">BHV28_00770</name>
</gene>
<dbReference type="AlphaFoldDB" id="A0A1U9JSG3"/>
<protein>
    <submittedName>
        <fullName evidence="1">Uncharacterized protein</fullName>
    </submittedName>
</protein>
<dbReference type="STRING" id="1902579.BHV28_00770"/>
<organism evidence="1 2">
    <name type="scientific">Candidatus Tokpelaia hoelldobleri</name>
    <dbReference type="NCBI Taxonomy" id="1902579"/>
    <lineage>
        <taxon>Bacteria</taxon>
        <taxon>Pseudomonadati</taxon>
        <taxon>Pseudomonadota</taxon>
        <taxon>Alphaproteobacteria</taxon>
        <taxon>Hyphomicrobiales</taxon>
        <taxon>Candidatus Tokpelaia</taxon>
    </lineage>
</organism>
<proteinExistence type="predicted"/>
<sequence>MRIRSFLPKEQTNKTTGGNHNHAQILLSAFSCPAHAICTPSYSQTIVDNTYINTRFHYTFTLPEGFNVLSETDNGDGIRLEAKDGKAVLSVWTHDIARTGSFLSEIRQYFDRVIKEWARTRNWHIDTSDLNDEYAIWRATKDNKKLYNFTIPYCDSGMTNISLIYDISEEQYYAALIPTLIKSLKMLSKACQ</sequence>
<reference evidence="1 2" key="2">
    <citation type="journal article" date="2016" name="Sci. Rep.">
        <title>The genome of Rhizobiales bacteria in predatory ants reveals urease gene functions but no genes for nitrogen fixation.</title>
        <authorList>
            <person name="Neuvonen M.M."/>
            <person name="Tamarit D."/>
            <person name="Naslund K."/>
            <person name="Liebig J."/>
            <person name="Feldhaar H."/>
            <person name="Moran N.A."/>
            <person name="Guy L."/>
            <person name="Andersson S.G."/>
        </authorList>
    </citation>
    <scope>NUCLEOTIDE SEQUENCE [LARGE SCALE GENOMIC DNA]</scope>
    <source>
        <strain evidence="1 2">Hsal</strain>
    </source>
</reference>
<name>A0A1U9JSG3_9HYPH</name>
<evidence type="ECO:0000313" key="1">
    <source>
        <dbReference type="EMBL" id="AQS40803.1"/>
    </source>
</evidence>
<evidence type="ECO:0000313" key="2">
    <source>
        <dbReference type="Proteomes" id="UP000188912"/>
    </source>
</evidence>